<sequence>MHLGMLKKRIGISILDCNFGNLEEELGELKRNGVTNIHLDVMDTTFVKNITFGPCIINRILEHDFVFDVHMMVESPLDIIMQIDLERVSLVTIHSEVCDKAGVAEYLRKRNVLFGIALNPETQVDDAEMRSADFILIMSVKPGFGGQKFQEECLAKVEEVRRYGKMVGIDGGIEMSNIGRITGADYAVVGSGYFRSGDRKKFLRDITDKFLCGSCSG</sequence>
<evidence type="ECO:0000256" key="3">
    <source>
        <dbReference type="ARBA" id="ARBA00001941"/>
    </source>
</evidence>
<keyword evidence="12" id="KW-0170">Cobalt</keyword>
<reference evidence="15" key="1">
    <citation type="journal article" date="2013" name="Eukaryot. Cell">
        <title>Extremely Reduced Levels of Heterozygosity in the Vertebrate Pathogen Encephalitozoon cuniculi.</title>
        <authorList>
            <person name="Selman M."/>
            <person name="Sak B."/>
            <person name="Kvac M."/>
            <person name="Farinelli L."/>
            <person name="Weiss L.M."/>
            <person name="Corradi N."/>
        </authorList>
    </citation>
    <scope>NUCLEOTIDE SEQUENCE</scope>
</reference>
<comment type="cofactor">
    <cofactor evidence="4">
        <name>Zn(2+)</name>
        <dbReference type="ChEBI" id="CHEBI:29105"/>
    </cofactor>
</comment>
<name>M1K9D3_ENCCN</name>
<dbReference type="HAMAP" id="MF_02227">
    <property type="entry name" value="RPE"/>
    <property type="match status" value="1"/>
</dbReference>
<dbReference type="InterPro" id="IPR013785">
    <property type="entry name" value="Aldolase_TIM"/>
</dbReference>
<evidence type="ECO:0000256" key="6">
    <source>
        <dbReference type="ARBA" id="ARBA00005016"/>
    </source>
</evidence>
<comment type="catalytic activity">
    <reaction evidence="1">
        <text>D-ribulose 5-phosphate = D-xylulose 5-phosphate</text>
        <dbReference type="Rhea" id="RHEA:13677"/>
        <dbReference type="ChEBI" id="CHEBI:57737"/>
        <dbReference type="ChEBI" id="CHEBI:58121"/>
        <dbReference type="EC" id="5.1.3.1"/>
    </reaction>
</comment>
<evidence type="ECO:0000256" key="9">
    <source>
        <dbReference type="ARBA" id="ARBA00013920"/>
    </source>
</evidence>
<evidence type="ECO:0000256" key="1">
    <source>
        <dbReference type="ARBA" id="ARBA00001782"/>
    </source>
</evidence>
<dbReference type="InterPro" id="IPR026019">
    <property type="entry name" value="Ribul_P_3_epim"/>
</dbReference>
<comment type="similarity">
    <text evidence="7">Belongs to the ribulose-phosphate 3-epimerase family.</text>
</comment>
<keyword evidence="11" id="KW-0413">Isomerase</keyword>
<dbReference type="PROSITE" id="PS01086">
    <property type="entry name" value="RIBUL_P_3_EPIMER_2"/>
    <property type="match status" value="1"/>
</dbReference>
<dbReference type="UniPathway" id="UPA00115">
    <property type="reaction ID" value="UER00411"/>
</dbReference>
<dbReference type="GO" id="GO:0005975">
    <property type="term" value="P:carbohydrate metabolic process"/>
    <property type="evidence" value="ECO:0007669"/>
    <property type="project" value="InterPro"/>
</dbReference>
<evidence type="ECO:0000256" key="2">
    <source>
        <dbReference type="ARBA" id="ARBA00001936"/>
    </source>
</evidence>
<evidence type="ECO:0000256" key="12">
    <source>
        <dbReference type="ARBA" id="ARBA00023285"/>
    </source>
</evidence>
<dbReference type="VEuPathDB" id="MicrosporidiaDB:AEWQ_060970"/>
<comment type="cofactor">
    <cofactor evidence="5">
        <name>Fe(2+)</name>
        <dbReference type="ChEBI" id="CHEBI:29033"/>
    </cofactor>
</comment>
<dbReference type="GO" id="GO:0046872">
    <property type="term" value="F:metal ion binding"/>
    <property type="evidence" value="ECO:0007669"/>
    <property type="project" value="UniProtKB-KW"/>
</dbReference>
<dbReference type="VEuPathDB" id="MicrosporidiaDB:ECU06_1040"/>
<comment type="cofactor">
    <cofactor evidence="2">
        <name>Mn(2+)</name>
        <dbReference type="ChEBI" id="CHEBI:29035"/>
    </cofactor>
</comment>
<protein>
    <recommendedName>
        <fullName evidence="9">Ribulose-phosphate 3-epimerase</fullName>
        <ecNumber evidence="8">5.1.3.1</ecNumber>
    </recommendedName>
    <alternativeName>
        <fullName evidence="14">Pentose-5-phosphate 3-epimerase</fullName>
    </alternativeName>
    <alternativeName>
        <fullName evidence="13">RPE</fullName>
    </alternativeName>
</protein>
<dbReference type="NCBIfam" id="NF004076">
    <property type="entry name" value="PRK05581.1-4"/>
    <property type="match status" value="1"/>
</dbReference>
<dbReference type="Gene3D" id="3.20.20.70">
    <property type="entry name" value="Aldolase class I"/>
    <property type="match status" value="1"/>
</dbReference>
<dbReference type="VEuPathDB" id="MicrosporidiaDB:AEWD_061000"/>
<dbReference type="Pfam" id="PF00834">
    <property type="entry name" value="Ribul_P_3_epim"/>
    <property type="match status" value="1"/>
</dbReference>
<dbReference type="GO" id="GO:0004750">
    <property type="term" value="F:D-ribulose-phosphate 3-epimerase activity"/>
    <property type="evidence" value="ECO:0007669"/>
    <property type="project" value="UniProtKB-EC"/>
</dbReference>
<evidence type="ECO:0000256" key="13">
    <source>
        <dbReference type="ARBA" id="ARBA00029933"/>
    </source>
</evidence>
<evidence type="ECO:0000256" key="14">
    <source>
        <dbReference type="ARBA" id="ARBA00030599"/>
    </source>
</evidence>
<dbReference type="AlphaFoldDB" id="M1K9D3"/>
<evidence type="ECO:0000256" key="10">
    <source>
        <dbReference type="ARBA" id="ARBA00022723"/>
    </source>
</evidence>
<dbReference type="PANTHER" id="PTHR11749">
    <property type="entry name" value="RIBULOSE-5-PHOSPHATE-3-EPIMERASE"/>
    <property type="match status" value="1"/>
</dbReference>
<dbReference type="VEuPathDB" id="MicrosporidiaDB:AEWR_060980"/>
<evidence type="ECO:0000256" key="7">
    <source>
        <dbReference type="ARBA" id="ARBA00009541"/>
    </source>
</evidence>
<keyword evidence="10" id="KW-0479">Metal-binding</keyword>
<dbReference type="GO" id="GO:0006098">
    <property type="term" value="P:pentose-phosphate shunt"/>
    <property type="evidence" value="ECO:0007669"/>
    <property type="project" value="UniProtKB-UniPathway"/>
</dbReference>
<evidence type="ECO:0000256" key="4">
    <source>
        <dbReference type="ARBA" id="ARBA00001947"/>
    </source>
</evidence>
<organism evidence="15">
    <name type="scientific">Encephalitozoon cuniculi</name>
    <name type="common">Microsporidian parasite</name>
    <dbReference type="NCBI Taxonomy" id="6035"/>
    <lineage>
        <taxon>Eukaryota</taxon>
        <taxon>Fungi</taxon>
        <taxon>Fungi incertae sedis</taxon>
        <taxon>Microsporidia</taxon>
        <taxon>Unikaryonidae</taxon>
        <taxon>Encephalitozoon</taxon>
    </lineage>
</organism>
<dbReference type="InterPro" id="IPR011060">
    <property type="entry name" value="RibuloseP-bd_barrel"/>
</dbReference>
<comment type="cofactor">
    <cofactor evidence="3">
        <name>Co(2+)</name>
        <dbReference type="ChEBI" id="CHEBI:48828"/>
    </cofactor>
</comment>
<dbReference type="VEuPathDB" id="MicrosporidiaDB:M970_060980"/>
<evidence type="ECO:0000256" key="5">
    <source>
        <dbReference type="ARBA" id="ARBA00001954"/>
    </source>
</evidence>
<dbReference type="PROSITE" id="PS01085">
    <property type="entry name" value="RIBUL_P_3_EPIMER_1"/>
    <property type="match status" value="1"/>
</dbReference>
<dbReference type="EMBL" id="KC513609">
    <property type="protein sequence ID" value="AGE95740.1"/>
    <property type="molecule type" value="Genomic_DNA"/>
</dbReference>
<dbReference type="SUPFAM" id="SSF51366">
    <property type="entry name" value="Ribulose-phoshate binding barrel"/>
    <property type="match status" value="1"/>
</dbReference>
<comment type="pathway">
    <text evidence="6">Carbohydrate degradation; pentose phosphate pathway; D-xylulose 5-phosphate from D-ribulose 5-phosphate (non-oxidative stage): step 1/1.</text>
</comment>
<dbReference type="EC" id="5.1.3.1" evidence="8"/>
<evidence type="ECO:0000256" key="11">
    <source>
        <dbReference type="ARBA" id="ARBA00023235"/>
    </source>
</evidence>
<dbReference type="CDD" id="cd00429">
    <property type="entry name" value="RPE"/>
    <property type="match status" value="1"/>
</dbReference>
<gene>
    <name evidence="15" type="ORF">ECU06_1040</name>
</gene>
<dbReference type="InterPro" id="IPR000056">
    <property type="entry name" value="Ribul_P_3_epim-like"/>
</dbReference>
<evidence type="ECO:0000313" key="15">
    <source>
        <dbReference type="EMBL" id="AGE95740.1"/>
    </source>
</evidence>
<accession>M1K9D3</accession>
<evidence type="ECO:0000256" key="8">
    <source>
        <dbReference type="ARBA" id="ARBA00013188"/>
    </source>
</evidence>
<proteinExistence type="inferred from homology"/>